<dbReference type="EMBL" id="JAMZIH010005496">
    <property type="protein sequence ID" value="KAJ1675091.1"/>
    <property type="molecule type" value="Genomic_DNA"/>
</dbReference>
<name>A0ACC1HHH0_9FUNG</name>
<gene>
    <name evidence="1" type="ORF">EV182_001959</name>
</gene>
<protein>
    <submittedName>
        <fullName evidence="1">Uncharacterized protein</fullName>
    </submittedName>
</protein>
<proteinExistence type="predicted"/>
<comment type="caution">
    <text evidence="1">The sequence shown here is derived from an EMBL/GenBank/DDBJ whole genome shotgun (WGS) entry which is preliminary data.</text>
</comment>
<evidence type="ECO:0000313" key="1">
    <source>
        <dbReference type="EMBL" id="KAJ1675091.1"/>
    </source>
</evidence>
<sequence length="607" mass="67618">MEAADISNNNHTINSSNTTTTAGGDGGDNSKSRTDGKPTSDNNSTGVSGASTADSAEVEGADEFCFICADPVEFWAEDSETVIYTRDPETLFEELAAHRYKYHDEKLGLKFEQRRIHDLTMYALQFNCPYRSCNYADESGWGNLRKHIQSEHNMYLCELCVAHKKVFPHEHRIYTKARLKHHKRDGDTKGFTGHPQCEFCHIYFYDGDELFTHCREKHEQCFICVRSGTGRQVYYKNYMTLVDHFSKEHYICKHPACLEKKFIAFETKMDLQAHIVEEHSENLIGQRAKREARRVDIEFGSAPASGNDSGTSRQEARRDGESSSKGKSNRDSERAGRKRPTGFGQLSQAPSSEPQSTQSTNGSGGGAGGSLSQQQRQQQQHSASVKLDESQWPSLAAQQLTGSQQPSPKALSPEGRTPSSVNLAQSTASASAPADFQDLLKQVSMYFNHREQPVERFQSLTSTVIKGGMTPDDYISNCWLLFLTVPRKEPKAMFNKVVQQIVRQIDDEVRKKAFLTSVANHKARQQQFPALTSVTAARQFGEITEGTGDPLITRPARATAEYEVGDYRLARPGDGSDFSGAAIIIHGGLSLVGIRLEQAAKAKRKHR</sequence>
<accession>A0ACC1HHH0</accession>
<evidence type="ECO:0000313" key="2">
    <source>
        <dbReference type="Proteomes" id="UP001145114"/>
    </source>
</evidence>
<keyword evidence="2" id="KW-1185">Reference proteome</keyword>
<reference evidence="1" key="1">
    <citation type="submission" date="2022-06" db="EMBL/GenBank/DDBJ databases">
        <title>Phylogenomic reconstructions and comparative analyses of Kickxellomycotina fungi.</title>
        <authorList>
            <person name="Reynolds N.K."/>
            <person name="Stajich J.E."/>
            <person name="Barry K."/>
            <person name="Grigoriev I.V."/>
            <person name="Crous P."/>
            <person name="Smith M.E."/>
        </authorList>
    </citation>
    <scope>NUCLEOTIDE SEQUENCE</scope>
    <source>
        <strain evidence="1">RSA 2271</strain>
    </source>
</reference>
<organism evidence="1 2">
    <name type="scientific">Spiromyces aspiralis</name>
    <dbReference type="NCBI Taxonomy" id="68401"/>
    <lineage>
        <taxon>Eukaryota</taxon>
        <taxon>Fungi</taxon>
        <taxon>Fungi incertae sedis</taxon>
        <taxon>Zoopagomycota</taxon>
        <taxon>Kickxellomycotina</taxon>
        <taxon>Kickxellomycetes</taxon>
        <taxon>Kickxellales</taxon>
        <taxon>Kickxellaceae</taxon>
        <taxon>Spiromyces</taxon>
    </lineage>
</organism>
<dbReference type="Proteomes" id="UP001145114">
    <property type="component" value="Unassembled WGS sequence"/>
</dbReference>